<comment type="caution">
    <text evidence="6">The sequence shown here is derived from an EMBL/GenBank/DDBJ whole genome shotgun (WGS) entry which is preliminary data.</text>
</comment>
<feature type="DNA-binding region" description="H-T-H motif" evidence="4">
    <location>
        <begin position="32"/>
        <end position="51"/>
    </location>
</feature>
<dbReference type="InterPro" id="IPR009057">
    <property type="entry name" value="Homeodomain-like_sf"/>
</dbReference>
<dbReference type="RefSeq" id="WP_285879984.1">
    <property type="nucleotide sequence ID" value="NZ_JARFYN010000016.1"/>
</dbReference>
<dbReference type="InterPro" id="IPR023772">
    <property type="entry name" value="DNA-bd_HTH_TetR-type_CS"/>
</dbReference>
<sequence>MRKSNLEAAQTRREIVVAAADELRQHGIAEASLSDIMAAAGLTAGGFYRHFRSKDQLVAEALVAAGADLIENLKLALASDGFNGAVDAYLSSAGPDGAGIPNCPFSALGSEIARAAPETRDALTLTLENLLSTFETGTTGGKPGRRNAVVALATMVGALTLARISTKAKLSSEIVEIVRKDVHRAP</sequence>
<dbReference type="PRINTS" id="PR00455">
    <property type="entry name" value="HTHTETR"/>
</dbReference>
<dbReference type="PROSITE" id="PS01081">
    <property type="entry name" value="HTH_TETR_1"/>
    <property type="match status" value="1"/>
</dbReference>
<name>A0ABT7KDX8_9HYPH</name>
<dbReference type="Gene3D" id="1.10.357.10">
    <property type="entry name" value="Tetracycline Repressor, domain 2"/>
    <property type="match status" value="1"/>
</dbReference>
<dbReference type="InterPro" id="IPR001647">
    <property type="entry name" value="HTH_TetR"/>
</dbReference>
<evidence type="ECO:0000256" key="3">
    <source>
        <dbReference type="ARBA" id="ARBA00023163"/>
    </source>
</evidence>
<evidence type="ECO:0000256" key="1">
    <source>
        <dbReference type="ARBA" id="ARBA00023015"/>
    </source>
</evidence>
<evidence type="ECO:0000313" key="7">
    <source>
        <dbReference type="Proteomes" id="UP001172630"/>
    </source>
</evidence>
<accession>A0ABT7KDX8</accession>
<evidence type="ECO:0000256" key="4">
    <source>
        <dbReference type="PROSITE-ProRule" id="PRU00335"/>
    </source>
</evidence>
<dbReference type="Gene3D" id="1.10.10.60">
    <property type="entry name" value="Homeodomain-like"/>
    <property type="match status" value="1"/>
</dbReference>
<dbReference type="SUPFAM" id="SSF46689">
    <property type="entry name" value="Homeodomain-like"/>
    <property type="match status" value="1"/>
</dbReference>
<dbReference type="PROSITE" id="PS50977">
    <property type="entry name" value="HTH_TETR_2"/>
    <property type="match status" value="1"/>
</dbReference>
<keyword evidence="7" id="KW-1185">Reference proteome</keyword>
<dbReference type="Proteomes" id="UP001172630">
    <property type="component" value="Unassembled WGS sequence"/>
</dbReference>
<dbReference type="InterPro" id="IPR036271">
    <property type="entry name" value="Tet_transcr_reg_TetR-rel_C_sf"/>
</dbReference>
<evidence type="ECO:0000259" key="5">
    <source>
        <dbReference type="PROSITE" id="PS50977"/>
    </source>
</evidence>
<keyword evidence="3" id="KW-0804">Transcription</keyword>
<dbReference type="PANTHER" id="PTHR47506:SF7">
    <property type="entry name" value="TRANSCRIPTIONAL REGULATORY PROTEIN"/>
    <property type="match status" value="1"/>
</dbReference>
<dbReference type="PANTHER" id="PTHR47506">
    <property type="entry name" value="TRANSCRIPTIONAL REGULATORY PROTEIN"/>
    <property type="match status" value="1"/>
</dbReference>
<keyword evidence="1" id="KW-0805">Transcription regulation</keyword>
<organism evidence="6 7">
    <name type="scientific">Rhizobium calliandrae</name>
    <dbReference type="NCBI Taxonomy" id="1312182"/>
    <lineage>
        <taxon>Bacteria</taxon>
        <taxon>Pseudomonadati</taxon>
        <taxon>Pseudomonadota</taxon>
        <taxon>Alphaproteobacteria</taxon>
        <taxon>Hyphomicrobiales</taxon>
        <taxon>Rhizobiaceae</taxon>
        <taxon>Rhizobium/Agrobacterium group</taxon>
        <taxon>Rhizobium</taxon>
    </lineage>
</organism>
<protein>
    <submittedName>
        <fullName evidence="6">TetR family transcriptional regulator</fullName>
    </submittedName>
</protein>
<gene>
    <name evidence="6" type="ORF">PY650_14410</name>
</gene>
<dbReference type="EMBL" id="JARFYN010000016">
    <property type="protein sequence ID" value="MDL2406831.1"/>
    <property type="molecule type" value="Genomic_DNA"/>
</dbReference>
<dbReference type="Pfam" id="PF00440">
    <property type="entry name" value="TetR_N"/>
    <property type="match status" value="1"/>
</dbReference>
<feature type="domain" description="HTH tetR-type" evidence="5">
    <location>
        <begin position="9"/>
        <end position="69"/>
    </location>
</feature>
<keyword evidence="2 4" id="KW-0238">DNA-binding</keyword>
<evidence type="ECO:0000256" key="2">
    <source>
        <dbReference type="ARBA" id="ARBA00023125"/>
    </source>
</evidence>
<evidence type="ECO:0000313" key="6">
    <source>
        <dbReference type="EMBL" id="MDL2406831.1"/>
    </source>
</evidence>
<proteinExistence type="predicted"/>
<reference evidence="6" key="1">
    <citation type="submission" date="2023-06" db="EMBL/GenBank/DDBJ databases">
        <title>Phylogenetic Diversity of Rhizobium strains.</title>
        <authorList>
            <person name="Moura F.T."/>
            <person name="Helene L.C.F."/>
            <person name="Hungria M."/>
        </authorList>
    </citation>
    <scope>NUCLEOTIDE SEQUENCE</scope>
    <source>
        <strain evidence="6">CCGE524</strain>
    </source>
</reference>
<dbReference type="SUPFAM" id="SSF48498">
    <property type="entry name" value="Tetracyclin repressor-like, C-terminal domain"/>
    <property type="match status" value="1"/>
</dbReference>